<dbReference type="Gene3D" id="3.90.580.10">
    <property type="entry name" value="Zinc finger, CHC2-type domain"/>
    <property type="match status" value="1"/>
</dbReference>
<reference evidence="5 6" key="1">
    <citation type="journal article" date="2021" name="ISME Commun">
        <title>Automated analysis of genomic sequences facilitates high-throughput and comprehensive description of bacteria.</title>
        <authorList>
            <person name="Hitch T.C.A."/>
        </authorList>
    </citation>
    <scope>NUCLEOTIDE SEQUENCE [LARGE SCALE GENOMIC DNA]</scope>
    <source>
        <strain evidence="5 6">Sanger_109</strain>
    </source>
</reference>
<evidence type="ECO:0000256" key="1">
    <source>
        <dbReference type="ARBA" id="ARBA00022723"/>
    </source>
</evidence>
<dbReference type="Proteomes" id="UP001652442">
    <property type="component" value="Unassembled WGS sequence"/>
</dbReference>
<dbReference type="SMART" id="SM00400">
    <property type="entry name" value="ZnF_CHCC"/>
    <property type="match status" value="1"/>
</dbReference>
<keyword evidence="6" id="KW-1185">Reference proteome</keyword>
<proteinExistence type="predicted"/>
<comment type="caution">
    <text evidence="5">The sequence shown here is derived from an EMBL/GenBank/DDBJ whole genome shotgun (WGS) entry which is preliminary data.</text>
</comment>
<dbReference type="PANTHER" id="PTHR30313:SF2">
    <property type="entry name" value="DNA PRIMASE"/>
    <property type="match status" value="1"/>
</dbReference>
<evidence type="ECO:0000313" key="5">
    <source>
        <dbReference type="EMBL" id="MCU6762275.1"/>
    </source>
</evidence>
<keyword evidence="1" id="KW-0479">Metal-binding</keyword>
<dbReference type="Pfam" id="PF01807">
    <property type="entry name" value="Zn_ribbon_DnaG"/>
    <property type="match status" value="1"/>
</dbReference>
<dbReference type="InterPro" id="IPR036977">
    <property type="entry name" value="DNA_primase_Znf_CHC2"/>
</dbReference>
<feature type="domain" description="Zinc finger CHC2-type" evidence="4">
    <location>
        <begin position="31"/>
        <end position="80"/>
    </location>
</feature>
<dbReference type="PANTHER" id="PTHR30313">
    <property type="entry name" value="DNA PRIMASE"/>
    <property type="match status" value="1"/>
</dbReference>
<evidence type="ECO:0000256" key="2">
    <source>
        <dbReference type="ARBA" id="ARBA00022771"/>
    </source>
</evidence>
<sequence length="160" mass="19059">MTKDEIKNRYSMREIAQRYGYQINRAGFISCPFHQGDRHASMKIYPDSYYCFGCGAGGDVFSFVQRMEQCDFKTAFYSLGGTYKKPTFSSRLTEYRQGKKIRERKRQEERVLEKKALNSQLIDIYRDYMQKAEPFSDVWCDCCNALQYQLYVQEELNEKR</sequence>
<evidence type="ECO:0000256" key="3">
    <source>
        <dbReference type="ARBA" id="ARBA00022833"/>
    </source>
</evidence>
<dbReference type="InterPro" id="IPR002694">
    <property type="entry name" value="Znf_CHC2"/>
</dbReference>
<evidence type="ECO:0000259" key="4">
    <source>
        <dbReference type="SMART" id="SM00400"/>
    </source>
</evidence>
<name>A0ABT2TJ88_9FIRM</name>
<gene>
    <name evidence="5" type="ORF">OCV88_07935</name>
</gene>
<dbReference type="RefSeq" id="WP_158424959.1">
    <property type="nucleotide sequence ID" value="NZ_JAOQJQ010000002.1"/>
</dbReference>
<organism evidence="5 6">
    <name type="scientific">Brotonthovivens ammoniilytica</name>
    <dbReference type="NCBI Taxonomy" id="2981725"/>
    <lineage>
        <taxon>Bacteria</taxon>
        <taxon>Bacillati</taxon>
        <taxon>Bacillota</taxon>
        <taxon>Clostridia</taxon>
        <taxon>Lachnospirales</taxon>
        <taxon>Lachnospiraceae</taxon>
        <taxon>Brotonthovivens</taxon>
    </lineage>
</organism>
<dbReference type="InterPro" id="IPR050219">
    <property type="entry name" value="DnaG_primase"/>
</dbReference>
<dbReference type="EMBL" id="JAOQJQ010000002">
    <property type="protein sequence ID" value="MCU6762275.1"/>
    <property type="molecule type" value="Genomic_DNA"/>
</dbReference>
<accession>A0ABT2TJ88</accession>
<keyword evidence="3" id="KW-0862">Zinc</keyword>
<dbReference type="SUPFAM" id="SSF57783">
    <property type="entry name" value="Zinc beta-ribbon"/>
    <property type="match status" value="1"/>
</dbReference>
<protein>
    <submittedName>
        <fullName evidence="5">CHC2 zinc finger domain-containing protein</fullName>
    </submittedName>
</protein>
<evidence type="ECO:0000313" key="6">
    <source>
        <dbReference type="Proteomes" id="UP001652442"/>
    </source>
</evidence>
<keyword evidence="2" id="KW-0863">Zinc-finger</keyword>